<protein>
    <submittedName>
        <fullName evidence="2">Uncharacterized protein</fullName>
    </submittedName>
</protein>
<accession>A0ABQ9Y968</accession>
<dbReference type="InterPro" id="IPR011989">
    <property type="entry name" value="ARM-like"/>
</dbReference>
<evidence type="ECO:0000256" key="1">
    <source>
        <dbReference type="SAM" id="MobiDB-lite"/>
    </source>
</evidence>
<comment type="caution">
    <text evidence="2">The sequence shown here is derived from an EMBL/GenBank/DDBJ whole genome shotgun (WGS) entry which is preliminary data.</text>
</comment>
<feature type="region of interest" description="Disordered" evidence="1">
    <location>
        <begin position="319"/>
        <end position="348"/>
    </location>
</feature>
<organism evidence="2 3">
    <name type="scientific">Blattamonas nauphoetae</name>
    <dbReference type="NCBI Taxonomy" id="2049346"/>
    <lineage>
        <taxon>Eukaryota</taxon>
        <taxon>Metamonada</taxon>
        <taxon>Preaxostyla</taxon>
        <taxon>Oxymonadida</taxon>
        <taxon>Blattamonas</taxon>
    </lineage>
</organism>
<sequence length="365" mass="40362">MLTDLSGTHDIDSRNGIKPPENTMRFFTECLTKFKNGDEKTKMEMVHSVQSQVLSDEQRVGDLCSCVVSSGLLEELCRTLSEPCSDHLFVCVTGLVGVVVSGASLPVRGRVSSLLPSLLGLISKTENGVGEAATRAIGHLCSVCLSSNDVDGILNCGIVEGLCSQCVELISSSNRSESWKTQIVTVIGGLDSLCAGLGEFVRNEKEKKTKEKEEKSTKKSGGQEGIFEDAESEFSLLSRSSSALSLIETTLGEILTELQRQKQSTEMDQERKALRNEVAGVLMEHFPHTFVTGKEKADGVIGLDIGKEREKLESQLQQKMKEMEAERRREKEEMRVEKQKMAGERQREKEEIAHLKLRLFLFEGK</sequence>
<evidence type="ECO:0000313" key="3">
    <source>
        <dbReference type="Proteomes" id="UP001281761"/>
    </source>
</evidence>
<dbReference type="Proteomes" id="UP001281761">
    <property type="component" value="Unassembled WGS sequence"/>
</dbReference>
<keyword evidence="3" id="KW-1185">Reference proteome</keyword>
<feature type="region of interest" description="Disordered" evidence="1">
    <location>
        <begin position="205"/>
        <end position="224"/>
    </location>
</feature>
<dbReference type="InterPro" id="IPR016024">
    <property type="entry name" value="ARM-type_fold"/>
</dbReference>
<feature type="region of interest" description="Disordered" evidence="1">
    <location>
        <begin position="1"/>
        <end position="20"/>
    </location>
</feature>
<name>A0ABQ9Y968_9EUKA</name>
<proteinExistence type="predicted"/>
<dbReference type="EMBL" id="JARBJD010000024">
    <property type="protein sequence ID" value="KAK2960295.1"/>
    <property type="molecule type" value="Genomic_DNA"/>
</dbReference>
<dbReference type="SUPFAM" id="SSF48371">
    <property type="entry name" value="ARM repeat"/>
    <property type="match status" value="1"/>
</dbReference>
<evidence type="ECO:0000313" key="2">
    <source>
        <dbReference type="EMBL" id="KAK2960295.1"/>
    </source>
</evidence>
<reference evidence="2 3" key="1">
    <citation type="journal article" date="2022" name="bioRxiv">
        <title>Genomics of Preaxostyla Flagellates Illuminates Evolutionary Transitions and the Path Towards Mitochondrial Loss.</title>
        <authorList>
            <person name="Novak L.V.F."/>
            <person name="Treitli S.C."/>
            <person name="Pyrih J."/>
            <person name="Halakuc P."/>
            <person name="Pipaliya S.V."/>
            <person name="Vacek V."/>
            <person name="Brzon O."/>
            <person name="Soukal P."/>
            <person name="Eme L."/>
            <person name="Dacks J.B."/>
            <person name="Karnkowska A."/>
            <person name="Elias M."/>
            <person name="Hampl V."/>
        </authorList>
    </citation>
    <scope>NUCLEOTIDE SEQUENCE [LARGE SCALE GENOMIC DNA]</scope>
    <source>
        <strain evidence="2">NAU3</strain>
        <tissue evidence="2">Gut</tissue>
    </source>
</reference>
<gene>
    <name evidence="2" type="ORF">BLNAU_4848</name>
</gene>
<feature type="compositionally biased region" description="Basic and acidic residues" evidence="1">
    <location>
        <begin position="205"/>
        <end position="217"/>
    </location>
</feature>
<dbReference type="Gene3D" id="1.25.10.10">
    <property type="entry name" value="Leucine-rich Repeat Variant"/>
    <property type="match status" value="1"/>
</dbReference>